<dbReference type="InterPro" id="IPR050156">
    <property type="entry name" value="TC-AMP_synthase_SUA5"/>
</dbReference>
<dbReference type="Proteomes" id="UP001240643">
    <property type="component" value="Unassembled WGS sequence"/>
</dbReference>
<evidence type="ECO:0000256" key="5">
    <source>
        <dbReference type="ARBA" id="ARBA00022679"/>
    </source>
</evidence>
<dbReference type="EMBL" id="JAUSWO010000001">
    <property type="protein sequence ID" value="MDQ0513953.1"/>
    <property type="molecule type" value="Genomic_DNA"/>
</dbReference>
<sequence length="209" mass="23991">MRIYHWKDLKSIVFELKMNKAAIVDTDTVKGLIAIQPDIIYELKKRSLRKRLIVFISRLEQIPEVLPEDLQPLVNNYWPGPLTIVLNGTSYRMPKYQPLLHLIDEVGPLYSSSANLSDQPPVTNLAEIQTQFQGKINKLIIVEANSFHPAKISRIASTIFDYNQKKILRSGEISAEQISAYVPVKKDRPINLFLSFLRKKNAARNNHNK</sequence>
<evidence type="ECO:0000256" key="1">
    <source>
        <dbReference type="ARBA" id="ARBA00004496"/>
    </source>
</evidence>
<keyword evidence="6" id="KW-0819">tRNA processing</keyword>
<feature type="domain" description="YrdC-like" evidence="12">
    <location>
        <begin position="6"/>
        <end position="173"/>
    </location>
</feature>
<keyword evidence="8" id="KW-0547">Nucleotide-binding</keyword>
<keyword evidence="14" id="KW-1185">Reference proteome</keyword>
<evidence type="ECO:0000256" key="3">
    <source>
        <dbReference type="ARBA" id="ARBA00012584"/>
    </source>
</evidence>
<evidence type="ECO:0000256" key="7">
    <source>
        <dbReference type="ARBA" id="ARBA00022695"/>
    </source>
</evidence>
<evidence type="ECO:0000256" key="10">
    <source>
        <dbReference type="ARBA" id="ARBA00029774"/>
    </source>
</evidence>
<dbReference type="Gene3D" id="3.90.870.10">
    <property type="entry name" value="DHBP synthase"/>
    <property type="match status" value="1"/>
</dbReference>
<accession>A0ABU0LZ18</accession>
<dbReference type="PROSITE" id="PS51163">
    <property type="entry name" value="YRDC"/>
    <property type="match status" value="1"/>
</dbReference>
<organism evidence="13 14">
    <name type="scientific">Mycoplasmoides fastidiosum</name>
    <dbReference type="NCBI Taxonomy" id="92758"/>
    <lineage>
        <taxon>Bacteria</taxon>
        <taxon>Bacillati</taxon>
        <taxon>Mycoplasmatota</taxon>
        <taxon>Mycoplasmoidales</taxon>
        <taxon>Mycoplasmoidaceae</taxon>
        <taxon>Mycoplasmoides</taxon>
    </lineage>
</organism>
<evidence type="ECO:0000259" key="12">
    <source>
        <dbReference type="PROSITE" id="PS51163"/>
    </source>
</evidence>
<dbReference type="RefSeq" id="WP_307291742.1">
    <property type="nucleotide sequence ID" value="NZ_JAUSWO010000001.1"/>
</dbReference>
<protein>
    <recommendedName>
        <fullName evidence="10">L-threonylcarbamoyladenylate synthase</fullName>
        <ecNumber evidence="3">2.7.7.87</ecNumber>
    </recommendedName>
    <alternativeName>
        <fullName evidence="10">L-threonylcarbamoyladenylate synthase</fullName>
    </alternativeName>
</protein>
<comment type="subcellular location">
    <subcellularLocation>
        <location evidence="1">Cytoplasm</location>
    </subcellularLocation>
</comment>
<evidence type="ECO:0000256" key="6">
    <source>
        <dbReference type="ARBA" id="ARBA00022694"/>
    </source>
</evidence>
<keyword evidence="7 13" id="KW-0548">Nucleotidyltransferase</keyword>
<name>A0ABU0LZ18_9BACT</name>
<dbReference type="PANTHER" id="PTHR17490">
    <property type="entry name" value="SUA5"/>
    <property type="match status" value="1"/>
</dbReference>
<comment type="catalytic activity">
    <reaction evidence="11">
        <text>L-threonine + hydrogencarbonate + ATP = L-threonylcarbamoyladenylate + diphosphate + H2O</text>
        <dbReference type="Rhea" id="RHEA:36407"/>
        <dbReference type="ChEBI" id="CHEBI:15377"/>
        <dbReference type="ChEBI" id="CHEBI:17544"/>
        <dbReference type="ChEBI" id="CHEBI:30616"/>
        <dbReference type="ChEBI" id="CHEBI:33019"/>
        <dbReference type="ChEBI" id="CHEBI:57926"/>
        <dbReference type="ChEBI" id="CHEBI:73682"/>
        <dbReference type="EC" id="2.7.7.87"/>
    </reaction>
</comment>
<evidence type="ECO:0000313" key="14">
    <source>
        <dbReference type="Proteomes" id="UP001240643"/>
    </source>
</evidence>
<evidence type="ECO:0000256" key="9">
    <source>
        <dbReference type="ARBA" id="ARBA00022840"/>
    </source>
</evidence>
<dbReference type="SUPFAM" id="SSF55821">
    <property type="entry name" value="YrdC/RibB"/>
    <property type="match status" value="1"/>
</dbReference>
<gene>
    <name evidence="13" type="ORF">J2Z62_000391</name>
</gene>
<dbReference type="GO" id="GO:0061710">
    <property type="term" value="F:L-threonylcarbamoyladenylate synthase"/>
    <property type="evidence" value="ECO:0007669"/>
    <property type="project" value="UniProtKB-EC"/>
</dbReference>
<evidence type="ECO:0000256" key="11">
    <source>
        <dbReference type="ARBA" id="ARBA00048366"/>
    </source>
</evidence>
<evidence type="ECO:0000256" key="2">
    <source>
        <dbReference type="ARBA" id="ARBA00007663"/>
    </source>
</evidence>
<keyword evidence="5 13" id="KW-0808">Transferase</keyword>
<evidence type="ECO:0000256" key="4">
    <source>
        <dbReference type="ARBA" id="ARBA00022490"/>
    </source>
</evidence>
<keyword evidence="4" id="KW-0963">Cytoplasm</keyword>
<dbReference type="InterPro" id="IPR017945">
    <property type="entry name" value="DHBP_synth_RibB-like_a/b_dom"/>
</dbReference>
<keyword evidence="9" id="KW-0067">ATP-binding</keyword>
<dbReference type="InterPro" id="IPR006070">
    <property type="entry name" value="Sua5-like_dom"/>
</dbReference>
<proteinExistence type="inferred from homology"/>
<comment type="similarity">
    <text evidence="2">Belongs to the SUA5 family.</text>
</comment>
<dbReference type="EC" id="2.7.7.87" evidence="3"/>
<dbReference type="PANTHER" id="PTHR17490:SF16">
    <property type="entry name" value="THREONYLCARBAMOYL-AMP SYNTHASE"/>
    <property type="match status" value="1"/>
</dbReference>
<comment type="caution">
    <text evidence="13">The sequence shown here is derived from an EMBL/GenBank/DDBJ whole genome shotgun (WGS) entry which is preliminary data.</text>
</comment>
<evidence type="ECO:0000313" key="13">
    <source>
        <dbReference type="EMBL" id="MDQ0513953.1"/>
    </source>
</evidence>
<reference evidence="13" key="1">
    <citation type="submission" date="2023-07" db="EMBL/GenBank/DDBJ databases">
        <title>Genomic Encyclopedia of Type Strains, Phase IV (KMG-IV): sequencing the most valuable type-strain genomes for metagenomic binning, comparative biology and taxonomic classification.</title>
        <authorList>
            <person name="Goeker M."/>
        </authorList>
    </citation>
    <scope>NUCLEOTIDE SEQUENCE [LARGE SCALE GENOMIC DNA]</scope>
    <source>
        <strain evidence="13">DSM 21204</strain>
    </source>
</reference>
<evidence type="ECO:0000256" key="8">
    <source>
        <dbReference type="ARBA" id="ARBA00022741"/>
    </source>
</evidence>
<dbReference type="Pfam" id="PF01300">
    <property type="entry name" value="Sua5_yciO_yrdC"/>
    <property type="match status" value="1"/>
</dbReference>